<organism evidence="2 3">
    <name type="scientific">Kribbella speibonae</name>
    <dbReference type="NCBI Taxonomy" id="1572660"/>
    <lineage>
        <taxon>Bacteria</taxon>
        <taxon>Bacillati</taxon>
        <taxon>Actinomycetota</taxon>
        <taxon>Actinomycetes</taxon>
        <taxon>Propionibacteriales</taxon>
        <taxon>Kribbellaceae</taxon>
        <taxon>Kribbella</taxon>
    </lineage>
</organism>
<sequence>MAPKINRWIGSLFDPIHRAQTVQTLLEADDSAERAREQSERLRDRVAAAETVMKKLRKALEAGWDPVELREQYNSAASDKRAAESALAAARDQTGISRAELEAYLDQLGDMTALDRAEPEDLAELYASFRLSLTYNHTEQIVDVEVDPIGDRVDKLRVRGGTRTLTTRLELELGQSGRVP</sequence>
<dbReference type="RefSeq" id="WP_131499499.1">
    <property type="nucleotide sequence ID" value="NZ_SJKC01000007.1"/>
</dbReference>
<gene>
    <name evidence="2" type="ORF">E0H92_36795</name>
</gene>
<dbReference type="Proteomes" id="UP000294225">
    <property type="component" value="Unassembled WGS sequence"/>
</dbReference>
<evidence type="ECO:0000313" key="2">
    <source>
        <dbReference type="EMBL" id="TCC30686.1"/>
    </source>
</evidence>
<proteinExistence type="predicted"/>
<evidence type="ECO:0000313" key="3">
    <source>
        <dbReference type="Proteomes" id="UP000294225"/>
    </source>
</evidence>
<protein>
    <submittedName>
        <fullName evidence="2">Uncharacterized protein</fullName>
    </submittedName>
</protein>
<evidence type="ECO:0000256" key="1">
    <source>
        <dbReference type="SAM" id="Coils"/>
    </source>
</evidence>
<keyword evidence="1" id="KW-0175">Coiled coil</keyword>
<accession>A0A4R0IHI4</accession>
<feature type="coiled-coil region" evidence="1">
    <location>
        <begin position="25"/>
        <end position="59"/>
    </location>
</feature>
<reference evidence="2 3" key="1">
    <citation type="submission" date="2019-02" db="EMBL/GenBank/DDBJ databases">
        <title>Kribbella capetownensis sp. nov. and Kribbella speibonae sp. nov., isolated from soil.</title>
        <authorList>
            <person name="Curtis S.M."/>
            <person name="Norton I."/>
            <person name="Everest G.J."/>
            <person name="Meyers P.R."/>
        </authorList>
    </citation>
    <scope>NUCLEOTIDE SEQUENCE [LARGE SCALE GENOMIC DNA]</scope>
    <source>
        <strain evidence="2 3">YM55</strain>
    </source>
</reference>
<dbReference type="EMBL" id="SJKC01000007">
    <property type="protein sequence ID" value="TCC30686.1"/>
    <property type="molecule type" value="Genomic_DNA"/>
</dbReference>
<name>A0A4R0IHI4_9ACTN</name>
<dbReference type="AlphaFoldDB" id="A0A4R0IHI4"/>
<comment type="caution">
    <text evidence="2">The sequence shown here is derived from an EMBL/GenBank/DDBJ whole genome shotgun (WGS) entry which is preliminary data.</text>
</comment>